<name>D1QQ62_9BACT</name>
<protein>
    <submittedName>
        <fullName evidence="1">Uncharacterized protein</fullName>
    </submittedName>
</protein>
<comment type="caution">
    <text evidence="1">The sequence shown here is derived from an EMBL/GenBank/DDBJ whole genome shotgun (WGS) entry which is preliminary data.</text>
</comment>
<organism evidence="1 2">
    <name type="scientific">Segatella oris F0302</name>
    <dbReference type="NCBI Taxonomy" id="649760"/>
    <lineage>
        <taxon>Bacteria</taxon>
        <taxon>Pseudomonadati</taxon>
        <taxon>Bacteroidota</taxon>
        <taxon>Bacteroidia</taxon>
        <taxon>Bacteroidales</taxon>
        <taxon>Prevotellaceae</taxon>
        <taxon>Segatella</taxon>
    </lineage>
</organism>
<dbReference type="AlphaFoldDB" id="D1QQ62"/>
<accession>D1QQ62</accession>
<dbReference type="EMBL" id="ACUZ02000022">
    <property type="protein sequence ID" value="EFB32560.1"/>
    <property type="molecule type" value="Genomic_DNA"/>
</dbReference>
<gene>
    <name evidence="1" type="ORF">HMPREF0971_01110</name>
</gene>
<proteinExistence type="predicted"/>
<evidence type="ECO:0000313" key="1">
    <source>
        <dbReference type="EMBL" id="EFB32560.1"/>
    </source>
</evidence>
<sequence>MRFFPISTNLFAGWRGIQKCRRILLGCGDIFNRNTCNKLF</sequence>
<reference evidence="1 2" key="1">
    <citation type="submission" date="2009-11" db="EMBL/GenBank/DDBJ databases">
        <authorList>
            <person name="Weinstock G."/>
            <person name="Sodergren E."/>
            <person name="Clifton S."/>
            <person name="Fulton L."/>
            <person name="Fulton B."/>
            <person name="Courtney L."/>
            <person name="Fronick C."/>
            <person name="Harrison M."/>
            <person name="Strong C."/>
            <person name="Farmer C."/>
            <person name="Delahaunty K."/>
            <person name="Markovic C."/>
            <person name="Hall O."/>
            <person name="Minx P."/>
            <person name="Tomlinson C."/>
            <person name="Mitreva M."/>
            <person name="Nelson J."/>
            <person name="Hou S."/>
            <person name="Wollam A."/>
            <person name="Pepin K.H."/>
            <person name="Johnson M."/>
            <person name="Bhonagiri V."/>
            <person name="Nash W.E."/>
            <person name="Warren W."/>
            <person name="Chinwalla A."/>
            <person name="Mardis E.R."/>
            <person name="Wilson R.K."/>
        </authorList>
    </citation>
    <scope>NUCLEOTIDE SEQUENCE [LARGE SCALE GENOMIC DNA]</scope>
    <source>
        <strain evidence="1 2">F0302</strain>
    </source>
</reference>
<dbReference type="Proteomes" id="UP000004079">
    <property type="component" value="Unassembled WGS sequence"/>
</dbReference>
<dbReference type="HOGENOM" id="CLU_3294393_0_0_10"/>
<evidence type="ECO:0000313" key="2">
    <source>
        <dbReference type="Proteomes" id="UP000004079"/>
    </source>
</evidence>